<dbReference type="Pfam" id="PF09414">
    <property type="entry name" value="RNA_ligase"/>
    <property type="match status" value="1"/>
</dbReference>
<feature type="domain" description="RNA ligase" evidence="1">
    <location>
        <begin position="159"/>
        <end position="345"/>
    </location>
</feature>
<evidence type="ECO:0000259" key="1">
    <source>
        <dbReference type="Pfam" id="PF09414"/>
    </source>
</evidence>
<keyword evidence="3" id="KW-1185">Reference proteome</keyword>
<proteinExistence type="predicted"/>
<dbReference type="RefSeq" id="WP_163733552.1">
    <property type="nucleotide sequence ID" value="NZ_JAAGOA010000003.1"/>
</dbReference>
<dbReference type="Gene3D" id="3.30.470.30">
    <property type="entry name" value="DNA ligase/mRNA capping enzyme"/>
    <property type="match status" value="1"/>
</dbReference>
<gene>
    <name evidence="2" type="ORF">G1H10_04900</name>
</gene>
<organism evidence="2 3">
    <name type="scientific">Phytoactinopolyspora halotolerans</name>
    <dbReference type="NCBI Taxonomy" id="1981512"/>
    <lineage>
        <taxon>Bacteria</taxon>
        <taxon>Bacillati</taxon>
        <taxon>Actinomycetota</taxon>
        <taxon>Actinomycetes</taxon>
        <taxon>Jiangellales</taxon>
        <taxon>Jiangellaceae</taxon>
        <taxon>Phytoactinopolyspora</taxon>
    </lineage>
</organism>
<dbReference type="EMBL" id="JAAGOA010000003">
    <property type="protein sequence ID" value="NED99500.1"/>
    <property type="molecule type" value="Genomic_DNA"/>
</dbReference>
<dbReference type="SUPFAM" id="SSF56091">
    <property type="entry name" value="DNA ligase/mRNA capping enzyme, catalytic domain"/>
    <property type="match status" value="1"/>
</dbReference>
<evidence type="ECO:0000313" key="3">
    <source>
        <dbReference type="Proteomes" id="UP000475214"/>
    </source>
</evidence>
<name>A0A6L9S3U0_9ACTN</name>
<dbReference type="InterPro" id="IPR012646">
    <property type="entry name" value="RNA_ligase_DRB0094"/>
</dbReference>
<dbReference type="NCBIfam" id="TIGR02306">
    <property type="entry name" value="RNA_lig_DRB0094"/>
    <property type="match status" value="1"/>
</dbReference>
<evidence type="ECO:0000313" key="2">
    <source>
        <dbReference type="EMBL" id="NED99500.1"/>
    </source>
</evidence>
<keyword evidence="2" id="KW-0436">Ligase</keyword>
<sequence>MTSVRVTAEQLIVHPHSRVDFLEVAEIGLYRSVVPRGVFQTGEWIIYIPDGVVLPDGLVEELGRTGQLAGPTRTLVQPVRLYGELSQGLVCRPKVLSRVDLETAHVEGHNFADALRVTAWVPPIPIHLSGQVSPAPELVMWCDVHDIKRYRKMFSPGERVVATEKVHGTTCIHTFSHGRHYVSSKDFGKRRMAFVRDESNLYWRAVIAHGLPRVAQEISTMMNAERVGIFGEIFGKGVQDLTYGADALDGKPGYVVFDIRVEAAAQQWWLDPDELVQVMRQLGDPVPTAPRLYAGAYNEATLLELAEGRESVSGEARHVREGLVVRPQHERRSSLTGGRTIAKFVSTAYLTRHAATDFA</sequence>
<comment type="caution">
    <text evidence="2">The sequence shown here is derived from an EMBL/GenBank/DDBJ whole genome shotgun (WGS) entry which is preliminary data.</text>
</comment>
<dbReference type="Proteomes" id="UP000475214">
    <property type="component" value="Unassembled WGS sequence"/>
</dbReference>
<dbReference type="EC" id="6.5.1.3" evidence="2"/>
<dbReference type="AlphaFoldDB" id="A0A6L9S3U0"/>
<dbReference type="GO" id="GO:0003972">
    <property type="term" value="F:RNA ligase (ATP) activity"/>
    <property type="evidence" value="ECO:0007669"/>
    <property type="project" value="UniProtKB-EC"/>
</dbReference>
<dbReference type="InterPro" id="IPR021122">
    <property type="entry name" value="RNA_ligase_dom_REL/Rnl2"/>
</dbReference>
<protein>
    <submittedName>
        <fullName evidence="2">RNA ligase (ATP)</fullName>
        <ecNumber evidence="2">6.5.1.3</ecNumber>
    </submittedName>
</protein>
<reference evidence="2 3" key="1">
    <citation type="submission" date="2020-02" db="EMBL/GenBank/DDBJ databases">
        <authorList>
            <person name="Li X.-J."/>
            <person name="Han X.-M."/>
        </authorList>
    </citation>
    <scope>NUCLEOTIDE SEQUENCE [LARGE SCALE GENOMIC DNA]</scope>
    <source>
        <strain evidence="2 3">CCTCC AB 2017055</strain>
    </source>
</reference>
<accession>A0A6L9S3U0</accession>